<comment type="caution">
    <text evidence="1">The sequence shown here is derived from an EMBL/GenBank/DDBJ whole genome shotgun (WGS) entry which is preliminary data.</text>
</comment>
<dbReference type="AlphaFoldDB" id="A0A814K455"/>
<evidence type="ECO:0000313" key="2">
    <source>
        <dbReference type="Proteomes" id="UP000663879"/>
    </source>
</evidence>
<name>A0A814K455_9BILA</name>
<dbReference type="Proteomes" id="UP000663879">
    <property type="component" value="Unassembled WGS sequence"/>
</dbReference>
<organism evidence="1 2">
    <name type="scientific">Brachionus calyciflorus</name>
    <dbReference type="NCBI Taxonomy" id="104777"/>
    <lineage>
        <taxon>Eukaryota</taxon>
        <taxon>Metazoa</taxon>
        <taxon>Spiralia</taxon>
        <taxon>Gnathifera</taxon>
        <taxon>Rotifera</taxon>
        <taxon>Eurotatoria</taxon>
        <taxon>Monogononta</taxon>
        <taxon>Pseudotrocha</taxon>
        <taxon>Ploima</taxon>
        <taxon>Brachionidae</taxon>
        <taxon>Brachionus</taxon>
    </lineage>
</organism>
<proteinExistence type="predicted"/>
<evidence type="ECO:0000313" key="1">
    <source>
        <dbReference type="EMBL" id="CAF1046445.1"/>
    </source>
</evidence>
<reference evidence="1" key="1">
    <citation type="submission" date="2021-02" db="EMBL/GenBank/DDBJ databases">
        <authorList>
            <person name="Nowell W R."/>
        </authorList>
    </citation>
    <scope>NUCLEOTIDE SEQUENCE</scope>
    <source>
        <strain evidence="1">Ploen Becks lab</strain>
    </source>
</reference>
<accession>A0A814K455</accession>
<dbReference type="Gene3D" id="2.20.25.240">
    <property type="match status" value="1"/>
</dbReference>
<dbReference type="OrthoDB" id="10029846at2759"/>
<keyword evidence="2" id="KW-1185">Reference proteome</keyword>
<dbReference type="EMBL" id="CAJNOC010005236">
    <property type="protein sequence ID" value="CAF1046445.1"/>
    <property type="molecule type" value="Genomic_DNA"/>
</dbReference>
<protein>
    <recommendedName>
        <fullName evidence="3">FLYWCH-type domain-containing protein</fullName>
    </recommendedName>
</protein>
<gene>
    <name evidence="1" type="ORF">OXX778_LOCUS18608</name>
</gene>
<evidence type="ECO:0008006" key="3">
    <source>
        <dbReference type="Google" id="ProtNLM"/>
    </source>
</evidence>
<sequence>MNKLMNLTILKLRAEKLHHLKEGIHNYVMTVFFRIASESSNNFNWRCIETKLLCKAKCYTKGNTISEEYTIYFHNNEDEQHNHAPHPTKLSLFENKEKRRKLKEATMTCSKIVSNVAPMQILASVINEVKSPDAIANMPTYDADRQAINRYKKSTRPNYPPEPHSLADITVPEFLTKTLEDSSGICHQFLIYDSGKEDPRRFLVFGTLENLKPMENNNIFADGTFSISPTCFEQVYTIHAHIH</sequence>